<name>A0AAV5TS03_9BILA</name>
<evidence type="ECO:0000259" key="2">
    <source>
        <dbReference type="Pfam" id="PF00085"/>
    </source>
</evidence>
<keyword evidence="1" id="KW-0732">Signal</keyword>
<feature type="non-terminal residue" evidence="3">
    <location>
        <position position="1"/>
    </location>
</feature>
<accession>A0AAV5TS03</accession>
<dbReference type="GO" id="GO:0005929">
    <property type="term" value="C:cilium"/>
    <property type="evidence" value="ECO:0007669"/>
    <property type="project" value="TreeGrafter"/>
</dbReference>
<sequence>FKMLLPYRLVLLLMCLSIGRTVGQEEEEEAVDVEAEVVASAATADDEAATEQSAVNEYVEGDEAADHEVEEVEYEWKPFLQEFPNATCPHLQGVERWMTLVNYQCPGKRSWYSCIDDLLELPQYRRFRCRPILFRWEKHVVNRTATPKRDSSNEIAIRPEEVHMAGPNFIAALKERGRHGSNFCMLMLFYSPSCPFSARWAPYFNALPPRYTNILFVAVNASDGANSRMNSRLGVAGTPTMVLYVDGSPVARVDEQLSPSEHLPSFIESLTDWYTEGPLLPNPDGNVQVEPIEDRSQQWLLISLSVYCISSLYHFVAYTERGKRTWAAVLQRIRG</sequence>
<dbReference type="EMBL" id="BTSX01000004">
    <property type="protein sequence ID" value="GMS97101.1"/>
    <property type="molecule type" value="Genomic_DNA"/>
</dbReference>
<dbReference type="AlphaFoldDB" id="A0AAV5TS03"/>
<dbReference type="InterPro" id="IPR013766">
    <property type="entry name" value="Thioredoxin_domain"/>
</dbReference>
<proteinExistence type="predicted"/>
<reference evidence="3" key="1">
    <citation type="submission" date="2023-10" db="EMBL/GenBank/DDBJ databases">
        <title>Genome assembly of Pristionchus species.</title>
        <authorList>
            <person name="Yoshida K."/>
            <person name="Sommer R.J."/>
        </authorList>
    </citation>
    <scope>NUCLEOTIDE SEQUENCE</scope>
    <source>
        <strain evidence="3">RS0144</strain>
    </source>
</reference>
<protein>
    <recommendedName>
        <fullName evidence="2">Thioredoxin domain-containing protein</fullName>
    </recommendedName>
</protein>
<dbReference type="Pfam" id="PF00085">
    <property type="entry name" value="Thioredoxin"/>
    <property type="match status" value="1"/>
</dbReference>
<dbReference type="Proteomes" id="UP001432027">
    <property type="component" value="Unassembled WGS sequence"/>
</dbReference>
<organism evidence="3 4">
    <name type="scientific">Pristionchus entomophagus</name>
    <dbReference type="NCBI Taxonomy" id="358040"/>
    <lineage>
        <taxon>Eukaryota</taxon>
        <taxon>Metazoa</taxon>
        <taxon>Ecdysozoa</taxon>
        <taxon>Nematoda</taxon>
        <taxon>Chromadorea</taxon>
        <taxon>Rhabditida</taxon>
        <taxon>Rhabditina</taxon>
        <taxon>Diplogasteromorpha</taxon>
        <taxon>Diplogasteroidea</taxon>
        <taxon>Neodiplogasteridae</taxon>
        <taxon>Pristionchus</taxon>
    </lineage>
</organism>
<keyword evidence="4" id="KW-1185">Reference proteome</keyword>
<dbReference type="InterPro" id="IPR042418">
    <property type="entry name" value="TXNDC15"/>
</dbReference>
<dbReference type="PANTHER" id="PTHR14684:SF2">
    <property type="entry name" value="THIOREDOXIN DOMAIN-CONTAINING PROTEIN 15"/>
    <property type="match status" value="1"/>
</dbReference>
<evidence type="ECO:0000313" key="3">
    <source>
        <dbReference type="EMBL" id="GMS97101.1"/>
    </source>
</evidence>
<gene>
    <name evidence="3" type="ORF">PENTCL1PPCAC_19276</name>
</gene>
<dbReference type="InterPro" id="IPR036249">
    <property type="entry name" value="Thioredoxin-like_sf"/>
</dbReference>
<dbReference type="SUPFAM" id="SSF52833">
    <property type="entry name" value="Thioredoxin-like"/>
    <property type="match status" value="1"/>
</dbReference>
<evidence type="ECO:0000256" key="1">
    <source>
        <dbReference type="SAM" id="SignalP"/>
    </source>
</evidence>
<dbReference type="Gene3D" id="3.40.30.10">
    <property type="entry name" value="Glutaredoxin"/>
    <property type="match status" value="1"/>
</dbReference>
<dbReference type="GO" id="GO:0060271">
    <property type="term" value="P:cilium assembly"/>
    <property type="evidence" value="ECO:0007669"/>
    <property type="project" value="TreeGrafter"/>
</dbReference>
<feature type="signal peptide" evidence="1">
    <location>
        <begin position="1"/>
        <end position="23"/>
    </location>
</feature>
<feature type="chain" id="PRO_5043876461" description="Thioredoxin domain-containing protein" evidence="1">
    <location>
        <begin position="24"/>
        <end position="335"/>
    </location>
</feature>
<evidence type="ECO:0000313" key="4">
    <source>
        <dbReference type="Proteomes" id="UP001432027"/>
    </source>
</evidence>
<comment type="caution">
    <text evidence="3">The sequence shown here is derived from an EMBL/GenBank/DDBJ whole genome shotgun (WGS) entry which is preliminary data.</text>
</comment>
<feature type="domain" description="Thioredoxin" evidence="2">
    <location>
        <begin position="182"/>
        <end position="268"/>
    </location>
</feature>
<dbReference type="PANTHER" id="PTHR14684">
    <property type="entry name" value="THIOREDOXIN DOMAIN-CONTAINING PROTEIN 15"/>
    <property type="match status" value="1"/>
</dbReference>